<feature type="region of interest" description="Disordered" evidence="5">
    <location>
        <begin position="111"/>
        <end position="141"/>
    </location>
</feature>
<accession>A0AAE8SPT2</accession>
<evidence type="ECO:0000256" key="3">
    <source>
        <dbReference type="ARBA" id="ARBA00023163"/>
    </source>
</evidence>
<feature type="domain" description="Zn(2)-C6 fungal-type" evidence="6">
    <location>
        <begin position="13"/>
        <end position="41"/>
    </location>
</feature>
<keyword evidence="8" id="KW-1185">Reference proteome</keyword>
<dbReference type="EMBL" id="ONZP01000768">
    <property type="protein sequence ID" value="SPJ90438.1"/>
    <property type="molecule type" value="Genomic_DNA"/>
</dbReference>
<dbReference type="SMART" id="SM00066">
    <property type="entry name" value="GAL4"/>
    <property type="match status" value="1"/>
</dbReference>
<keyword evidence="4" id="KW-0539">Nucleus</keyword>
<reference evidence="7" key="1">
    <citation type="submission" date="2018-03" db="EMBL/GenBank/DDBJ databases">
        <authorList>
            <person name="Guldener U."/>
        </authorList>
    </citation>
    <scope>NUCLEOTIDE SEQUENCE</scope>
</reference>
<protein>
    <recommendedName>
        <fullName evidence="6">Zn(2)-C6 fungal-type domain-containing protein</fullName>
    </recommendedName>
</protein>
<dbReference type="CDD" id="cd00067">
    <property type="entry name" value="GAL4"/>
    <property type="match status" value="1"/>
</dbReference>
<dbReference type="GO" id="GO:0008270">
    <property type="term" value="F:zinc ion binding"/>
    <property type="evidence" value="ECO:0007669"/>
    <property type="project" value="InterPro"/>
</dbReference>
<evidence type="ECO:0000313" key="7">
    <source>
        <dbReference type="EMBL" id="SPJ90438.1"/>
    </source>
</evidence>
<evidence type="ECO:0000256" key="5">
    <source>
        <dbReference type="SAM" id="MobiDB-lite"/>
    </source>
</evidence>
<dbReference type="InterPro" id="IPR036864">
    <property type="entry name" value="Zn2-C6_fun-type_DNA-bd_sf"/>
</dbReference>
<feature type="compositionally biased region" description="Polar residues" evidence="5">
    <location>
        <begin position="131"/>
        <end position="141"/>
    </location>
</feature>
<evidence type="ECO:0000259" key="6">
    <source>
        <dbReference type="PROSITE" id="PS50048"/>
    </source>
</evidence>
<dbReference type="GO" id="GO:0000981">
    <property type="term" value="F:DNA-binding transcription factor activity, RNA polymerase II-specific"/>
    <property type="evidence" value="ECO:0007669"/>
    <property type="project" value="InterPro"/>
</dbReference>
<dbReference type="AlphaFoldDB" id="A0AAE8SPT2"/>
<dbReference type="GO" id="GO:0005634">
    <property type="term" value="C:nucleus"/>
    <property type="evidence" value="ECO:0007669"/>
    <property type="project" value="TreeGrafter"/>
</dbReference>
<proteinExistence type="predicted"/>
<dbReference type="Proteomes" id="UP001187734">
    <property type="component" value="Unassembled WGS sequence"/>
</dbReference>
<evidence type="ECO:0000256" key="2">
    <source>
        <dbReference type="ARBA" id="ARBA00023125"/>
    </source>
</evidence>
<dbReference type="PROSITE" id="PS50048">
    <property type="entry name" value="ZN2_CY6_FUNGAL_2"/>
    <property type="match status" value="1"/>
</dbReference>
<keyword evidence="2" id="KW-0238">DNA-binding</keyword>
<comment type="caution">
    <text evidence="7">The sequence shown here is derived from an EMBL/GenBank/DDBJ whole genome shotgun (WGS) entry which is preliminary data.</text>
</comment>
<evidence type="ECO:0000256" key="4">
    <source>
        <dbReference type="ARBA" id="ARBA00023242"/>
    </source>
</evidence>
<name>A0AAE8SPT2_9HYPO</name>
<organism evidence="7 8">
    <name type="scientific">Fusarium torulosum</name>
    <dbReference type="NCBI Taxonomy" id="33205"/>
    <lineage>
        <taxon>Eukaryota</taxon>
        <taxon>Fungi</taxon>
        <taxon>Dikarya</taxon>
        <taxon>Ascomycota</taxon>
        <taxon>Pezizomycotina</taxon>
        <taxon>Sordariomycetes</taxon>
        <taxon>Hypocreomycetidae</taxon>
        <taxon>Hypocreales</taxon>
        <taxon>Nectriaceae</taxon>
        <taxon>Fusarium</taxon>
    </lineage>
</organism>
<dbReference type="InterPro" id="IPR021858">
    <property type="entry name" value="Fun_TF"/>
</dbReference>
<dbReference type="InterPro" id="IPR050675">
    <property type="entry name" value="OAF3"/>
</dbReference>
<sequence>MLSRVNYADASLSCGTCRKKSRKCDRKRPICDRCRTKGLHCEGYPPRFQFREVLVAQSRQPSTGVASSSDPLPLAELALEPPTVPQTTNAVTPPVDFSVIESFENCLPDSVEDLLPQNPSSPSHSSPLSPENTQVSANQASYGSPPIVNPQLQNEVIANQPIIEYFQQTLSQRLMIQVHGIENPFQNCVRDHGSLSLHTLVGCPPSLFYEIGRVLEAGKANLAGDLSLEQFKEVLKKAERFFRTWDPEQVVYPTSHDEWKHLADAYRHACLLRIMRFPDPLALSCEDTRIKASYFLQATVVSAISGWGRHMLAAPDTLCQLVY</sequence>
<dbReference type="PANTHER" id="PTHR31069:SF12">
    <property type="entry name" value="TRANSCRIPTION FACTOR DOMAIN-CONTAINING PROTEIN"/>
    <property type="match status" value="1"/>
</dbReference>
<dbReference type="Pfam" id="PF00172">
    <property type="entry name" value="Zn_clus"/>
    <property type="match status" value="1"/>
</dbReference>
<keyword evidence="3" id="KW-0804">Transcription</keyword>
<dbReference type="PANTHER" id="PTHR31069">
    <property type="entry name" value="OLEATE-ACTIVATED TRANSCRIPTION FACTOR 1-RELATED"/>
    <property type="match status" value="1"/>
</dbReference>
<evidence type="ECO:0000256" key="1">
    <source>
        <dbReference type="ARBA" id="ARBA00023015"/>
    </source>
</evidence>
<keyword evidence="1" id="KW-0805">Transcription regulation</keyword>
<gene>
    <name evidence="7" type="ORF">FTOL_13319</name>
</gene>
<dbReference type="GO" id="GO:0045944">
    <property type="term" value="P:positive regulation of transcription by RNA polymerase II"/>
    <property type="evidence" value="ECO:0007669"/>
    <property type="project" value="TreeGrafter"/>
</dbReference>
<feature type="compositionally biased region" description="Low complexity" evidence="5">
    <location>
        <begin position="114"/>
        <end position="130"/>
    </location>
</feature>
<dbReference type="Pfam" id="PF11951">
    <property type="entry name" value="Fungal_trans_2"/>
    <property type="match status" value="1"/>
</dbReference>
<dbReference type="InterPro" id="IPR001138">
    <property type="entry name" value="Zn2Cys6_DnaBD"/>
</dbReference>
<evidence type="ECO:0000313" key="8">
    <source>
        <dbReference type="Proteomes" id="UP001187734"/>
    </source>
</evidence>
<dbReference type="SUPFAM" id="SSF57701">
    <property type="entry name" value="Zn2/Cys6 DNA-binding domain"/>
    <property type="match status" value="1"/>
</dbReference>
<dbReference type="Gene3D" id="4.10.240.10">
    <property type="entry name" value="Zn(2)-C6 fungal-type DNA-binding domain"/>
    <property type="match status" value="1"/>
</dbReference>
<dbReference type="GO" id="GO:0000978">
    <property type="term" value="F:RNA polymerase II cis-regulatory region sequence-specific DNA binding"/>
    <property type="evidence" value="ECO:0007669"/>
    <property type="project" value="TreeGrafter"/>
</dbReference>